<proteinExistence type="evidence at transcript level"/>
<feature type="region of interest" description="Disordered" evidence="1">
    <location>
        <begin position="53"/>
        <end position="97"/>
    </location>
</feature>
<dbReference type="AlphaFoldDB" id="F2D9V5"/>
<evidence type="ECO:0000313" key="2">
    <source>
        <dbReference type="EMBL" id="BAJ91876.1"/>
    </source>
</evidence>
<dbReference type="EMBL" id="AK360668">
    <property type="protein sequence ID" value="BAJ91876.1"/>
    <property type="molecule type" value="mRNA"/>
</dbReference>
<sequence length="97" mass="10927">MDKEDNPEITRRTWTPPTRPKLSTMTTQAVCLFPGRHSPAAPLTQVPTKWARQGTLHGRGGPPTTMNMCDLTPEPDELDNDNIVNLDPQQQRQARRP</sequence>
<evidence type="ECO:0000256" key="1">
    <source>
        <dbReference type="SAM" id="MobiDB-lite"/>
    </source>
</evidence>
<feature type="region of interest" description="Disordered" evidence="1">
    <location>
        <begin position="1"/>
        <end position="23"/>
    </location>
</feature>
<organism evidence="2">
    <name type="scientific">Hordeum vulgare subsp. vulgare</name>
    <name type="common">Domesticated barley</name>
    <dbReference type="NCBI Taxonomy" id="112509"/>
    <lineage>
        <taxon>Eukaryota</taxon>
        <taxon>Viridiplantae</taxon>
        <taxon>Streptophyta</taxon>
        <taxon>Embryophyta</taxon>
        <taxon>Tracheophyta</taxon>
        <taxon>Spermatophyta</taxon>
        <taxon>Magnoliopsida</taxon>
        <taxon>Liliopsida</taxon>
        <taxon>Poales</taxon>
        <taxon>Poaceae</taxon>
        <taxon>BOP clade</taxon>
        <taxon>Pooideae</taxon>
        <taxon>Triticodae</taxon>
        <taxon>Triticeae</taxon>
        <taxon>Hordeinae</taxon>
        <taxon>Hordeum</taxon>
    </lineage>
</organism>
<name>F2D9V5_HORVV</name>
<feature type="compositionally biased region" description="Basic and acidic residues" evidence="1">
    <location>
        <begin position="1"/>
        <end position="11"/>
    </location>
</feature>
<accession>F2D9V5</accession>
<reference evidence="2" key="1">
    <citation type="journal article" date="2011" name="Plant Physiol.">
        <title>Comprehensive sequence analysis of 24,783 barley full-length cDNAs derived from 12 clone libraries.</title>
        <authorList>
            <person name="Matsumoto T."/>
            <person name="Tanaka T."/>
            <person name="Sakai H."/>
            <person name="Amano N."/>
            <person name="Kanamori H."/>
            <person name="Kurita K."/>
            <person name="Kikuta A."/>
            <person name="Kamiya K."/>
            <person name="Yamamoto M."/>
            <person name="Ikawa H."/>
            <person name="Fujii N."/>
            <person name="Hori K."/>
            <person name="Itoh T."/>
            <person name="Sato K."/>
        </authorList>
    </citation>
    <scope>NUCLEOTIDE SEQUENCE</scope>
    <source>
        <tissue evidence="2">Shoot</tissue>
    </source>
</reference>
<feature type="compositionally biased region" description="Polar residues" evidence="1">
    <location>
        <begin position="87"/>
        <end position="97"/>
    </location>
</feature>
<protein>
    <submittedName>
        <fullName evidence="2">Predicted protein</fullName>
    </submittedName>
</protein>